<dbReference type="PROSITE" id="PS50885">
    <property type="entry name" value="HAMP"/>
    <property type="match status" value="1"/>
</dbReference>
<dbReference type="OrthoDB" id="9804645at2"/>
<dbReference type="PRINTS" id="PR00344">
    <property type="entry name" value="BCTRLSENSOR"/>
</dbReference>
<evidence type="ECO:0000259" key="17">
    <source>
        <dbReference type="PROSITE" id="PS50885"/>
    </source>
</evidence>
<feature type="transmembrane region" description="Helical" evidence="15">
    <location>
        <begin position="182"/>
        <end position="201"/>
    </location>
</feature>
<dbReference type="SMART" id="SM00387">
    <property type="entry name" value="HATPase_c"/>
    <property type="match status" value="1"/>
</dbReference>
<evidence type="ECO:0000256" key="15">
    <source>
        <dbReference type="SAM" id="Phobius"/>
    </source>
</evidence>
<reference evidence="18 19" key="1">
    <citation type="submission" date="2015-07" db="EMBL/GenBank/DDBJ databases">
        <title>Draft genome sequence of the Amantichitinum ursilacus IGB-41, a new chitin-degrading bacterium.</title>
        <authorList>
            <person name="Kirstahler P."/>
            <person name="Guenther M."/>
            <person name="Grumaz C."/>
            <person name="Rupp S."/>
            <person name="Zibek S."/>
            <person name="Sohn K."/>
        </authorList>
    </citation>
    <scope>NUCLEOTIDE SEQUENCE [LARGE SCALE GENOMIC DNA]</scope>
    <source>
        <strain evidence="18 19">IGB-41</strain>
    </source>
</reference>
<dbReference type="InterPro" id="IPR004358">
    <property type="entry name" value="Sig_transdc_His_kin-like_C"/>
</dbReference>
<feature type="transmembrane region" description="Helical" evidence="15">
    <location>
        <begin position="20"/>
        <end position="40"/>
    </location>
</feature>
<evidence type="ECO:0000256" key="14">
    <source>
        <dbReference type="SAM" id="MobiDB-lite"/>
    </source>
</evidence>
<dbReference type="SUPFAM" id="SSF55874">
    <property type="entry name" value="ATPase domain of HSP90 chaperone/DNA topoisomerase II/histidine kinase"/>
    <property type="match status" value="1"/>
</dbReference>
<evidence type="ECO:0000256" key="6">
    <source>
        <dbReference type="ARBA" id="ARBA00022679"/>
    </source>
</evidence>
<evidence type="ECO:0000256" key="4">
    <source>
        <dbReference type="ARBA" id="ARBA00022475"/>
    </source>
</evidence>
<evidence type="ECO:0000256" key="10">
    <source>
        <dbReference type="ARBA" id="ARBA00022840"/>
    </source>
</evidence>
<evidence type="ECO:0000313" key="18">
    <source>
        <dbReference type="EMBL" id="KPC53669.1"/>
    </source>
</evidence>
<dbReference type="GO" id="GO:0000155">
    <property type="term" value="F:phosphorelay sensor kinase activity"/>
    <property type="evidence" value="ECO:0007669"/>
    <property type="project" value="InterPro"/>
</dbReference>
<dbReference type="SMART" id="SM00304">
    <property type="entry name" value="HAMP"/>
    <property type="match status" value="1"/>
</dbReference>
<evidence type="ECO:0000256" key="8">
    <source>
        <dbReference type="ARBA" id="ARBA00022741"/>
    </source>
</evidence>
<dbReference type="InterPro" id="IPR003661">
    <property type="entry name" value="HisK_dim/P_dom"/>
</dbReference>
<organism evidence="18 19">
    <name type="scientific">Amantichitinum ursilacus</name>
    <dbReference type="NCBI Taxonomy" id="857265"/>
    <lineage>
        <taxon>Bacteria</taxon>
        <taxon>Pseudomonadati</taxon>
        <taxon>Pseudomonadota</taxon>
        <taxon>Betaproteobacteria</taxon>
        <taxon>Neisseriales</taxon>
        <taxon>Chitinibacteraceae</taxon>
        <taxon>Amantichitinum</taxon>
    </lineage>
</organism>
<keyword evidence="5" id="KW-0597">Phosphoprotein</keyword>
<dbReference type="Gene3D" id="3.30.565.10">
    <property type="entry name" value="Histidine kinase-like ATPase, C-terminal domain"/>
    <property type="match status" value="1"/>
</dbReference>
<keyword evidence="19" id="KW-1185">Reference proteome</keyword>
<dbReference type="InterPro" id="IPR005467">
    <property type="entry name" value="His_kinase_dom"/>
</dbReference>
<sequence length="479" mass="53015">MKPFSPSFLPRGRLFWKILLLFWVTLIAGFFAVAAVFAIYDEQRSAVVREALATDPRVSSITNSAAAVLQYGGVPALTEVSRHWSKFMRGNLLVVDDNDHDVLSRPVPPAALKMARQILANPTQSPGPVGGPDGHDRRDPQDFSSVIRVTTPQGQPLLVFMTYDENRARRTPPPGAWLPPQILWLGGLGSLVFSALLAFYLTRPIRLLQRAFDRVANGDLDERIAPRMGRRRDEIADLGHDFDRMAERLKQLVNSQQQLLHDVSHELRSPLARLQVAVGLARQQPENMTNSLDRIERESHRLDELVGELLTLSRLEAAGEGDPDHYFDVIELLDAIVDDARFEANNAGVQIDLARDAALDSREIILRGRAEPMYRAVENVIRNAIKYSTAGQRVIVAAHLRGEAFLEIAVADQGPGVPEGQLEQMFQPFVTLDGANRQPGHGLGLAIAQRAVQAHGGSIKAMNRPEGGLQMIIKIPLQQ</sequence>
<evidence type="ECO:0000259" key="16">
    <source>
        <dbReference type="PROSITE" id="PS50109"/>
    </source>
</evidence>
<dbReference type="PROSITE" id="PS50109">
    <property type="entry name" value="HIS_KIN"/>
    <property type="match status" value="1"/>
</dbReference>
<dbReference type="InterPro" id="IPR050398">
    <property type="entry name" value="HssS/ArlS-like"/>
</dbReference>
<dbReference type="EMBL" id="LAQT01000005">
    <property type="protein sequence ID" value="KPC53669.1"/>
    <property type="molecule type" value="Genomic_DNA"/>
</dbReference>
<keyword evidence="6 18" id="KW-0808">Transferase</keyword>
<proteinExistence type="predicted"/>
<keyword evidence="9" id="KW-0418">Kinase</keyword>
<dbReference type="PANTHER" id="PTHR45528">
    <property type="entry name" value="SENSOR HISTIDINE KINASE CPXA"/>
    <property type="match status" value="1"/>
</dbReference>
<keyword evidence="7 15" id="KW-0812">Transmembrane</keyword>
<comment type="caution">
    <text evidence="18">The sequence shown here is derived from an EMBL/GenBank/DDBJ whole genome shotgun (WGS) entry which is preliminary data.</text>
</comment>
<dbReference type="Pfam" id="PF00512">
    <property type="entry name" value="HisKA"/>
    <property type="match status" value="1"/>
</dbReference>
<dbReference type="Pfam" id="PF00672">
    <property type="entry name" value="HAMP"/>
    <property type="match status" value="1"/>
</dbReference>
<dbReference type="STRING" id="857265.WG78_07495"/>
<keyword evidence="13 15" id="KW-0472">Membrane</keyword>
<dbReference type="InterPro" id="IPR003660">
    <property type="entry name" value="HAMP_dom"/>
</dbReference>
<evidence type="ECO:0000256" key="11">
    <source>
        <dbReference type="ARBA" id="ARBA00022989"/>
    </source>
</evidence>
<dbReference type="Gene3D" id="1.10.8.500">
    <property type="entry name" value="HAMP domain in histidine kinase"/>
    <property type="match status" value="1"/>
</dbReference>
<comment type="catalytic activity">
    <reaction evidence="1">
        <text>ATP + protein L-histidine = ADP + protein N-phospho-L-histidine.</text>
        <dbReference type="EC" id="2.7.13.3"/>
    </reaction>
</comment>
<accession>A0A0N0XJV7</accession>
<keyword evidence="10" id="KW-0067">ATP-binding</keyword>
<dbReference type="SMART" id="SM00388">
    <property type="entry name" value="HisKA"/>
    <property type="match status" value="1"/>
</dbReference>
<name>A0A0N0XJV7_9NEIS</name>
<dbReference type="RefSeq" id="WP_053937175.1">
    <property type="nucleotide sequence ID" value="NZ_LAQT01000005.1"/>
</dbReference>
<comment type="subcellular location">
    <subcellularLocation>
        <location evidence="2">Cell membrane</location>
        <topology evidence="2">Multi-pass membrane protein</topology>
    </subcellularLocation>
</comment>
<feature type="domain" description="Histidine kinase" evidence="16">
    <location>
        <begin position="262"/>
        <end position="479"/>
    </location>
</feature>
<protein>
    <recommendedName>
        <fullName evidence="3">histidine kinase</fullName>
        <ecNumber evidence="3">2.7.13.3</ecNumber>
    </recommendedName>
</protein>
<keyword evidence="12" id="KW-0902">Two-component regulatory system</keyword>
<dbReference type="InterPro" id="IPR036890">
    <property type="entry name" value="HATPase_C_sf"/>
</dbReference>
<gene>
    <name evidence="18" type="primary">cpxA_1</name>
    <name evidence="18" type="ORF">WG78_07495</name>
</gene>
<evidence type="ECO:0000256" key="7">
    <source>
        <dbReference type="ARBA" id="ARBA00022692"/>
    </source>
</evidence>
<dbReference type="Gene3D" id="1.10.287.130">
    <property type="match status" value="1"/>
</dbReference>
<feature type="region of interest" description="Disordered" evidence="14">
    <location>
        <begin position="121"/>
        <end position="141"/>
    </location>
</feature>
<dbReference type="InterPro" id="IPR036097">
    <property type="entry name" value="HisK_dim/P_sf"/>
</dbReference>
<dbReference type="InterPro" id="IPR003594">
    <property type="entry name" value="HATPase_dom"/>
</dbReference>
<evidence type="ECO:0000256" key="12">
    <source>
        <dbReference type="ARBA" id="ARBA00023012"/>
    </source>
</evidence>
<evidence type="ECO:0000256" key="9">
    <source>
        <dbReference type="ARBA" id="ARBA00022777"/>
    </source>
</evidence>
<dbReference type="PANTHER" id="PTHR45528:SF1">
    <property type="entry name" value="SENSOR HISTIDINE KINASE CPXA"/>
    <property type="match status" value="1"/>
</dbReference>
<dbReference type="SUPFAM" id="SSF158472">
    <property type="entry name" value="HAMP domain-like"/>
    <property type="match status" value="1"/>
</dbReference>
<dbReference type="EC" id="2.7.13.3" evidence="3"/>
<dbReference type="AlphaFoldDB" id="A0A0N0XJV7"/>
<evidence type="ECO:0000256" key="5">
    <source>
        <dbReference type="ARBA" id="ARBA00022553"/>
    </source>
</evidence>
<keyword evidence="8" id="KW-0547">Nucleotide-binding</keyword>
<dbReference type="Pfam" id="PF02518">
    <property type="entry name" value="HATPase_c"/>
    <property type="match status" value="1"/>
</dbReference>
<dbReference type="CDD" id="cd00082">
    <property type="entry name" value="HisKA"/>
    <property type="match status" value="1"/>
</dbReference>
<dbReference type="SUPFAM" id="SSF47384">
    <property type="entry name" value="Homodimeric domain of signal transducing histidine kinase"/>
    <property type="match status" value="1"/>
</dbReference>
<dbReference type="GO" id="GO:0005524">
    <property type="term" value="F:ATP binding"/>
    <property type="evidence" value="ECO:0007669"/>
    <property type="project" value="UniProtKB-KW"/>
</dbReference>
<evidence type="ECO:0000313" key="19">
    <source>
        <dbReference type="Proteomes" id="UP000037939"/>
    </source>
</evidence>
<dbReference type="CDD" id="cd06225">
    <property type="entry name" value="HAMP"/>
    <property type="match status" value="1"/>
</dbReference>
<dbReference type="GO" id="GO:0005886">
    <property type="term" value="C:plasma membrane"/>
    <property type="evidence" value="ECO:0007669"/>
    <property type="project" value="UniProtKB-SubCell"/>
</dbReference>
<dbReference type="PATRIC" id="fig|857265.3.peg.1533"/>
<feature type="domain" description="HAMP" evidence="17">
    <location>
        <begin position="199"/>
        <end position="254"/>
    </location>
</feature>
<evidence type="ECO:0000256" key="1">
    <source>
        <dbReference type="ARBA" id="ARBA00000085"/>
    </source>
</evidence>
<dbReference type="Proteomes" id="UP000037939">
    <property type="component" value="Unassembled WGS sequence"/>
</dbReference>
<evidence type="ECO:0000256" key="13">
    <source>
        <dbReference type="ARBA" id="ARBA00023136"/>
    </source>
</evidence>
<keyword evidence="11 15" id="KW-1133">Transmembrane helix</keyword>
<keyword evidence="4" id="KW-1003">Cell membrane</keyword>
<evidence type="ECO:0000256" key="2">
    <source>
        <dbReference type="ARBA" id="ARBA00004651"/>
    </source>
</evidence>
<evidence type="ECO:0000256" key="3">
    <source>
        <dbReference type="ARBA" id="ARBA00012438"/>
    </source>
</evidence>